<sequence>MMKEITVSQITNTVARLCIEANTHLTEDVLKGIGAADASEVSPNGRMILKTIRANLKLADTEALPICQDTGMAVVFITLGQDVHIVGGTLSDAIHAGVRKGYTEGYLRKSVVADPLDRRNTEDNTPAVIHYNIIPGDALTIKVMPKGFGSENTSAIKMLKPSDGKKGVMDFVLEVIEKGAPNACAPIIVGVGIGGTFEKAALMAKEALSRPLEAHHPDPEYAGMEEQLLMAANQTGIGPMGLGGLSTVLGVAINTYPTHIAGLPVAVNICCYVNRHAEAEL</sequence>
<evidence type="ECO:0000313" key="9">
    <source>
        <dbReference type="Proteomes" id="UP000199652"/>
    </source>
</evidence>
<dbReference type="InterPro" id="IPR051208">
    <property type="entry name" value="Class-I_Fumarase/Tartrate_DH"/>
</dbReference>
<keyword evidence="9" id="KW-1185">Reference proteome</keyword>
<dbReference type="EMBL" id="FNOU01000002">
    <property type="protein sequence ID" value="SDX45560.1"/>
    <property type="molecule type" value="Genomic_DNA"/>
</dbReference>
<dbReference type="InterPro" id="IPR004646">
    <property type="entry name" value="Fe-S_hydro-lyase_TtdA-typ_cat"/>
</dbReference>
<dbReference type="GO" id="GO:0051539">
    <property type="term" value="F:4 iron, 4 sulfur cluster binding"/>
    <property type="evidence" value="ECO:0007669"/>
    <property type="project" value="UniProtKB-KW"/>
</dbReference>
<dbReference type="GO" id="GO:0046872">
    <property type="term" value="F:metal ion binding"/>
    <property type="evidence" value="ECO:0007669"/>
    <property type="project" value="UniProtKB-KW"/>
</dbReference>
<dbReference type="PANTHER" id="PTHR30389">
    <property type="entry name" value="FUMARATE HYDRATASE-RELATED"/>
    <property type="match status" value="1"/>
</dbReference>
<accession>A0A1H3BU77</accession>
<gene>
    <name evidence="8" type="ORF">SAMN04488579_102213</name>
</gene>
<dbReference type="AlphaFoldDB" id="A0A1H3BU77"/>
<keyword evidence="4" id="KW-0408">Iron</keyword>
<name>A0A1H3BU77_EUBBA</name>
<organism evidence="8 9">
    <name type="scientific">Eubacterium barkeri</name>
    <name type="common">Clostridium barkeri</name>
    <dbReference type="NCBI Taxonomy" id="1528"/>
    <lineage>
        <taxon>Bacteria</taxon>
        <taxon>Bacillati</taxon>
        <taxon>Bacillota</taxon>
        <taxon>Clostridia</taxon>
        <taxon>Eubacteriales</taxon>
        <taxon>Eubacteriaceae</taxon>
        <taxon>Eubacterium</taxon>
    </lineage>
</organism>
<dbReference type="GO" id="GO:0016829">
    <property type="term" value="F:lyase activity"/>
    <property type="evidence" value="ECO:0007669"/>
    <property type="project" value="UniProtKB-KW"/>
</dbReference>
<evidence type="ECO:0000313" key="8">
    <source>
        <dbReference type="EMBL" id="SDX45560.1"/>
    </source>
</evidence>
<keyword evidence="3" id="KW-0479">Metal-binding</keyword>
<comment type="similarity">
    <text evidence="1">Belongs to the class-I fumarase family.</text>
</comment>
<evidence type="ECO:0000256" key="3">
    <source>
        <dbReference type="ARBA" id="ARBA00022723"/>
    </source>
</evidence>
<protein>
    <submittedName>
        <fullName evidence="8">Fumarate hydratase subunit alpha</fullName>
    </submittedName>
</protein>
<proteinExistence type="inferred from homology"/>
<evidence type="ECO:0000256" key="1">
    <source>
        <dbReference type="ARBA" id="ARBA00008876"/>
    </source>
</evidence>
<keyword evidence="5" id="KW-0411">Iron-sulfur</keyword>
<evidence type="ECO:0000256" key="4">
    <source>
        <dbReference type="ARBA" id="ARBA00023004"/>
    </source>
</evidence>
<keyword evidence="6" id="KW-0456">Lyase</keyword>
<dbReference type="NCBIfam" id="TIGR00722">
    <property type="entry name" value="ttdA_fumA_fumB"/>
    <property type="match status" value="1"/>
</dbReference>
<evidence type="ECO:0000259" key="7">
    <source>
        <dbReference type="Pfam" id="PF05681"/>
    </source>
</evidence>
<dbReference type="Proteomes" id="UP000199652">
    <property type="component" value="Unassembled WGS sequence"/>
</dbReference>
<dbReference type="NCBIfam" id="NF004885">
    <property type="entry name" value="PRK06246.1"/>
    <property type="match status" value="1"/>
</dbReference>
<evidence type="ECO:0000256" key="2">
    <source>
        <dbReference type="ARBA" id="ARBA00022485"/>
    </source>
</evidence>
<reference evidence="9" key="1">
    <citation type="submission" date="2016-10" db="EMBL/GenBank/DDBJ databases">
        <authorList>
            <person name="Varghese N."/>
            <person name="Submissions S."/>
        </authorList>
    </citation>
    <scope>NUCLEOTIDE SEQUENCE [LARGE SCALE GENOMIC DNA]</scope>
    <source>
        <strain evidence="9">VPI 5359</strain>
    </source>
</reference>
<feature type="domain" description="Fe-S hydro-lyase tartrate dehydratase alpha-type catalytic" evidence="7">
    <location>
        <begin position="12"/>
        <end position="279"/>
    </location>
</feature>
<evidence type="ECO:0000256" key="6">
    <source>
        <dbReference type="ARBA" id="ARBA00023239"/>
    </source>
</evidence>
<dbReference type="STRING" id="1528.SAMN04488579_102213"/>
<dbReference type="Pfam" id="PF05681">
    <property type="entry name" value="Fumerase"/>
    <property type="match status" value="1"/>
</dbReference>
<keyword evidence="2" id="KW-0004">4Fe-4S</keyword>
<dbReference type="PANTHER" id="PTHR30389:SF17">
    <property type="entry name" value="L(+)-TARTRATE DEHYDRATASE SUBUNIT ALPHA-RELATED"/>
    <property type="match status" value="1"/>
</dbReference>
<evidence type="ECO:0000256" key="5">
    <source>
        <dbReference type="ARBA" id="ARBA00023014"/>
    </source>
</evidence>